<evidence type="ECO:0000313" key="1">
    <source>
        <dbReference type="EMBL" id="QJA63653.1"/>
    </source>
</evidence>
<name>A0A6M3JSB4_9ZZZZ</name>
<reference evidence="2" key="1">
    <citation type="submission" date="2020-03" db="EMBL/GenBank/DDBJ databases">
        <title>The deep terrestrial virosphere.</title>
        <authorList>
            <person name="Holmfeldt K."/>
            <person name="Nilsson E."/>
            <person name="Simone D."/>
            <person name="Lopez-Fernandez M."/>
            <person name="Wu X."/>
            <person name="de Brujin I."/>
            <person name="Lundin D."/>
            <person name="Andersson A."/>
            <person name="Bertilsson S."/>
            <person name="Dopson M."/>
        </authorList>
    </citation>
    <scope>NUCLEOTIDE SEQUENCE</scope>
    <source>
        <strain evidence="2">MM415A02573</strain>
        <strain evidence="1">MM415B00601</strain>
    </source>
</reference>
<proteinExistence type="predicted"/>
<dbReference type="EMBL" id="MT141984">
    <property type="protein sequence ID" value="QJA72863.1"/>
    <property type="molecule type" value="Genomic_DNA"/>
</dbReference>
<evidence type="ECO:0000313" key="2">
    <source>
        <dbReference type="EMBL" id="QJA72863.1"/>
    </source>
</evidence>
<accession>A0A6M3JSB4</accession>
<dbReference type="EMBL" id="MT141502">
    <property type="protein sequence ID" value="QJA63653.1"/>
    <property type="molecule type" value="Genomic_DNA"/>
</dbReference>
<organism evidence="2">
    <name type="scientific">viral metagenome</name>
    <dbReference type="NCBI Taxonomy" id="1070528"/>
    <lineage>
        <taxon>unclassified sequences</taxon>
        <taxon>metagenomes</taxon>
        <taxon>organismal metagenomes</taxon>
    </lineage>
</organism>
<protein>
    <submittedName>
        <fullName evidence="2">Putative structural protein</fullName>
    </submittedName>
</protein>
<dbReference type="AlphaFoldDB" id="A0A6M3JSB4"/>
<sequence>MSTPKRFTNGVTNVASDKPMGQLLIPDPTSVHTFFEDFDRYAAGDWTVTETDAGATQALADGDGGQLLITNTAADDDLVGIQLAKESFTLESGKKAWFTARIKGSDATQMDWLVGLHVTDTSPIASAPSDGVYFRKDDGDTNIDIAVVASSATVAEVNGIATATTGFVRLDIYFDGVDTIHYFVDGVEIGTIETTSFPTTELNVSFAVQNGEAVAKTLTVDWIGAVKER</sequence>
<gene>
    <name evidence="2" type="ORF">MM415A02573_0001</name>
    <name evidence="1" type="ORF">MM415B00601_0013</name>
</gene>